<gene>
    <name evidence="4" type="ORF">LA521A_16860</name>
</gene>
<protein>
    <submittedName>
        <fullName evidence="4">Prolyl oligopeptidase family serine peptidase</fullName>
    </submittedName>
</protein>
<dbReference type="Proteomes" id="UP001317822">
    <property type="component" value="Chromosome"/>
</dbReference>
<evidence type="ECO:0000259" key="3">
    <source>
        <dbReference type="Pfam" id="PF00326"/>
    </source>
</evidence>
<keyword evidence="2" id="KW-0720">Serine protease</keyword>
<organism evidence="4 5">
    <name type="scientific">Lysobacter auxotrophicus</name>
    <dbReference type="NCBI Taxonomy" id="2992573"/>
    <lineage>
        <taxon>Bacteria</taxon>
        <taxon>Pseudomonadati</taxon>
        <taxon>Pseudomonadota</taxon>
        <taxon>Gammaproteobacteria</taxon>
        <taxon>Lysobacterales</taxon>
        <taxon>Lysobacteraceae</taxon>
        <taxon>Lysobacter</taxon>
    </lineage>
</organism>
<evidence type="ECO:0000313" key="5">
    <source>
        <dbReference type="Proteomes" id="UP001317822"/>
    </source>
</evidence>
<accession>A0ABN6UK53</accession>
<sequence>MNEMTKAIRVDDLYLHTTIQALHGADSHATAAFLRSQPSRKQQTYLSTVWTLDTASDASPRVLTSRDFPAQSPVLSPDGSTLAFLSARGRKNATTQVHVLSLHGGEARCVTSMEESLGSIAGWSADGKRLLVSASVPWAEDERDDASRPDNERPIVVNHLPYKLDGSGAAVGKRKHVFSVDVQSGDARQLTRGDFDVKEAQWSPDGKRLAFVRTREGRQRHRHDLWIADAQGADPKQLTTELASVTGIRWSPDGTKLVFGANRTPGNSLDRPWLIDVASGALKELGGDDLHLEGDRFVWNADGVRVATIASIRGMQEIAVIDCERNEVRHFARRLRHVLQLGQSNGRLLYTVATMRRPEEVFTCDWDDGNERRHTALNAWARKRERPRVSVRRFDVPDGEGGTEQVDAWILRPQGEGPFPVLVDMHGGPQSTALIDLPSHVYWYELVARGWMIVAPNAVGSGSYGTDFAKRLIGRWGELDFPQHLAILDRLRADGLIDDRIACAGKSYGGFLSAWAVGHSDAFRAAVVSAPVANIESHAGTSDTGFYVTPYAMGGEIDQVRERYHRLSPVEYCRRADAAVLLLQGQDDERCPLGQSEEMVANLVRCSTAPVRMVVYPRGSHGMAGTGNLAHRVDYHTRLADWVCEHAGTRRDASSNDAMKRRDEAEMT</sequence>
<dbReference type="InterPro" id="IPR011659">
    <property type="entry name" value="WD40"/>
</dbReference>
<reference evidence="4 5" key="1">
    <citation type="journal article" date="2023" name="Int. J. Syst. Evol. Microbiol.">
        <title>Physiological and genomic analyses of cobalamin (vitamin B12)-auxotrophy of Lysobacter auxotrophicus sp. nov., a methionine-auxotrophic chitinolytic bacterium isolated from chitin-treated soil.</title>
        <authorList>
            <person name="Saito A."/>
            <person name="Dohra H."/>
            <person name="Hamada M."/>
            <person name="Moriuchi R."/>
            <person name="Kotsuchibashi Y."/>
            <person name="Mori K."/>
        </authorList>
    </citation>
    <scope>NUCLEOTIDE SEQUENCE [LARGE SCALE GENOMIC DNA]</scope>
    <source>
        <strain evidence="4 5">5-21a</strain>
    </source>
</reference>
<feature type="domain" description="Peptidase S9 prolyl oligopeptidase catalytic" evidence="3">
    <location>
        <begin position="446"/>
        <end position="648"/>
    </location>
</feature>
<dbReference type="EMBL" id="AP027041">
    <property type="protein sequence ID" value="BDU16485.1"/>
    <property type="molecule type" value="Genomic_DNA"/>
</dbReference>
<dbReference type="InterPro" id="IPR011042">
    <property type="entry name" value="6-blade_b-propeller_TolB-like"/>
</dbReference>
<proteinExistence type="predicted"/>
<dbReference type="InterPro" id="IPR029058">
    <property type="entry name" value="AB_hydrolase_fold"/>
</dbReference>
<evidence type="ECO:0000256" key="1">
    <source>
        <dbReference type="ARBA" id="ARBA00022801"/>
    </source>
</evidence>
<dbReference type="InterPro" id="IPR001375">
    <property type="entry name" value="Peptidase_S9_cat"/>
</dbReference>
<evidence type="ECO:0000313" key="4">
    <source>
        <dbReference type="EMBL" id="BDU16485.1"/>
    </source>
</evidence>
<keyword evidence="5" id="KW-1185">Reference proteome</keyword>
<dbReference type="SUPFAM" id="SSF53474">
    <property type="entry name" value="alpha/beta-Hydrolases"/>
    <property type="match status" value="1"/>
</dbReference>
<name>A0ABN6UK53_9GAMM</name>
<keyword evidence="2" id="KW-0645">Protease</keyword>
<evidence type="ECO:0000256" key="2">
    <source>
        <dbReference type="ARBA" id="ARBA00022825"/>
    </source>
</evidence>
<dbReference type="Pfam" id="PF00326">
    <property type="entry name" value="Peptidase_S9"/>
    <property type="match status" value="1"/>
</dbReference>
<dbReference type="PANTHER" id="PTHR42776:SF27">
    <property type="entry name" value="DIPEPTIDYL PEPTIDASE FAMILY MEMBER 6"/>
    <property type="match status" value="1"/>
</dbReference>
<dbReference type="Gene3D" id="2.120.10.30">
    <property type="entry name" value="TolB, C-terminal domain"/>
    <property type="match status" value="2"/>
</dbReference>
<keyword evidence="1" id="KW-0378">Hydrolase</keyword>
<dbReference type="Pfam" id="PF07676">
    <property type="entry name" value="PD40"/>
    <property type="match status" value="3"/>
</dbReference>
<dbReference type="Gene3D" id="3.40.50.1820">
    <property type="entry name" value="alpha/beta hydrolase"/>
    <property type="match status" value="1"/>
</dbReference>
<dbReference type="SUPFAM" id="SSF82171">
    <property type="entry name" value="DPP6 N-terminal domain-like"/>
    <property type="match status" value="1"/>
</dbReference>
<dbReference type="PANTHER" id="PTHR42776">
    <property type="entry name" value="SERINE PEPTIDASE S9 FAMILY MEMBER"/>
    <property type="match status" value="1"/>
</dbReference>